<dbReference type="Proteomes" id="UP000253606">
    <property type="component" value="Chromosome"/>
</dbReference>
<dbReference type="EMBL" id="CP030840">
    <property type="protein sequence ID" value="AXC12810.1"/>
    <property type="molecule type" value="Genomic_DNA"/>
</dbReference>
<evidence type="ECO:0000313" key="2">
    <source>
        <dbReference type="EMBL" id="AXC12810.1"/>
    </source>
</evidence>
<dbReference type="RefSeq" id="WP_161557392.1">
    <property type="nucleotide sequence ID" value="NZ_CP030840.1"/>
</dbReference>
<evidence type="ECO:0000256" key="1">
    <source>
        <dbReference type="SAM" id="SignalP"/>
    </source>
</evidence>
<keyword evidence="1" id="KW-0732">Signal</keyword>
<dbReference type="SUPFAM" id="SSF50998">
    <property type="entry name" value="Quinoprotein alcohol dehydrogenase-like"/>
    <property type="match status" value="2"/>
</dbReference>
<gene>
    <name evidence="2" type="ORF">ACPOL_3525</name>
</gene>
<evidence type="ECO:0008006" key="4">
    <source>
        <dbReference type="Google" id="ProtNLM"/>
    </source>
</evidence>
<dbReference type="Gene3D" id="2.130.10.10">
    <property type="entry name" value="YVTN repeat-like/Quinoprotein amine dehydrogenase"/>
    <property type="match status" value="1"/>
</dbReference>
<dbReference type="KEGG" id="abas:ACPOL_3525"/>
<feature type="chain" id="PRO_5016448979" description="Pyrrolo-quinoline quinone" evidence="1">
    <location>
        <begin position="19"/>
        <end position="532"/>
    </location>
</feature>
<keyword evidence="3" id="KW-1185">Reference proteome</keyword>
<protein>
    <recommendedName>
        <fullName evidence="4">Pyrrolo-quinoline quinone</fullName>
    </recommendedName>
</protein>
<dbReference type="InterPro" id="IPR018391">
    <property type="entry name" value="PQQ_b-propeller_rpt"/>
</dbReference>
<dbReference type="SMART" id="SM00564">
    <property type="entry name" value="PQQ"/>
    <property type="match status" value="2"/>
</dbReference>
<dbReference type="InterPro" id="IPR015943">
    <property type="entry name" value="WD40/YVTN_repeat-like_dom_sf"/>
</dbReference>
<sequence>MSGITCLILFIAGTVSLAQNVLTRNYDNARSGANLNETILTPANVSGLKKLFTVNVDGEVYAQPLYMANLTIAEVTQNVVFIATMNNSVYALNADTGAELWHVRYGTPIKTKDVQYPKNPNINPASPTGILSTPVIDPASGILYYDHGEELTSGSTKAYSHHLEAIDIYSGNKLLNSPVTISEPFTTADGTYNFLAKSENQRSSLALASGNIYVMFASHNDQSNGYHGWVYAYSASDLGFVASYMTTTTGVKGGIWQAGSAPAIDTAGNLYISVGNGDYDVSPKGVQQTGESFIKLSPTLTLLDWFTPHNAENLNSGDMDLGSSGILLVGDEYVVGGGKAGVIYVDNVDNLGKFNSSEDQVLQEFQAVYGMGSSHIHGTPVYFNGNIYVWGENDYLRGFHFSNGLFNTSPFAESSMTAPVTHDNGAMPGGFLSVSANGTTNAIIWASTPYNANASQATVQGVLYALDPNTLKVLWSDKTNASRDDIGMFAKFVPLTIANGKVYAVNFGPKGTTGAAGQLVVYGLANVLAKTE</sequence>
<dbReference type="AlphaFoldDB" id="A0A2Z5G1A0"/>
<name>A0A2Z5G1A0_9BACT</name>
<organism evidence="2 3">
    <name type="scientific">Acidisarcina polymorpha</name>
    <dbReference type="NCBI Taxonomy" id="2211140"/>
    <lineage>
        <taxon>Bacteria</taxon>
        <taxon>Pseudomonadati</taxon>
        <taxon>Acidobacteriota</taxon>
        <taxon>Terriglobia</taxon>
        <taxon>Terriglobales</taxon>
        <taxon>Acidobacteriaceae</taxon>
        <taxon>Acidisarcina</taxon>
    </lineage>
</organism>
<dbReference type="PANTHER" id="PTHR34512">
    <property type="entry name" value="CELL SURFACE PROTEIN"/>
    <property type="match status" value="1"/>
</dbReference>
<dbReference type="PANTHER" id="PTHR34512:SF30">
    <property type="entry name" value="OUTER MEMBRANE PROTEIN ASSEMBLY FACTOR BAMB"/>
    <property type="match status" value="1"/>
</dbReference>
<dbReference type="InterPro" id="IPR011047">
    <property type="entry name" value="Quinoprotein_ADH-like_sf"/>
</dbReference>
<evidence type="ECO:0000313" key="3">
    <source>
        <dbReference type="Proteomes" id="UP000253606"/>
    </source>
</evidence>
<proteinExistence type="predicted"/>
<feature type="signal peptide" evidence="1">
    <location>
        <begin position="1"/>
        <end position="18"/>
    </location>
</feature>
<accession>A0A2Z5G1A0</accession>
<reference evidence="2 3" key="1">
    <citation type="journal article" date="2018" name="Front. Microbiol.">
        <title>Hydrolytic Capabilities as a Key to Environmental Success: Chitinolytic and Cellulolytic Acidobacteria From Acidic Sub-arctic Soils and Boreal Peatlands.</title>
        <authorList>
            <person name="Belova S.E."/>
            <person name="Ravin N.V."/>
            <person name="Pankratov T.A."/>
            <person name="Rakitin A.L."/>
            <person name="Ivanova A.A."/>
            <person name="Beletsky A.V."/>
            <person name="Mardanov A.V."/>
            <person name="Sinninghe Damste J.S."/>
            <person name="Dedysh S.N."/>
        </authorList>
    </citation>
    <scope>NUCLEOTIDE SEQUENCE [LARGE SCALE GENOMIC DNA]</scope>
    <source>
        <strain evidence="2 3">SBC82</strain>
    </source>
</reference>